<keyword evidence="2" id="KW-0808">Transferase</keyword>
<evidence type="ECO:0000313" key="5">
    <source>
        <dbReference type="EnsemblProtists" id="EOD36623"/>
    </source>
</evidence>
<organism evidence="5 6">
    <name type="scientific">Emiliania huxleyi (strain CCMP1516)</name>
    <dbReference type="NCBI Taxonomy" id="280463"/>
    <lineage>
        <taxon>Eukaryota</taxon>
        <taxon>Haptista</taxon>
        <taxon>Haptophyta</taxon>
        <taxon>Prymnesiophyceae</taxon>
        <taxon>Isochrysidales</taxon>
        <taxon>Noelaerhabdaceae</taxon>
        <taxon>Emiliania</taxon>
    </lineage>
</organism>
<keyword evidence="3" id="KW-0812">Transmembrane</keyword>
<feature type="signal peptide" evidence="4">
    <location>
        <begin position="1"/>
        <end position="21"/>
    </location>
</feature>
<dbReference type="Pfam" id="PF00201">
    <property type="entry name" value="UDPGT"/>
    <property type="match status" value="1"/>
</dbReference>
<dbReference type="InterPro" id="IPR050271">
    <property type="entry name" value="UDP-glycosyltransferase"/>
</dbReference>
<keyword evidence="4" id="KW-0732">Signal</keyword>
<keyword evidence="1" id="KW-0328">Glycosyltransferase</keyword>
<dbReference type="SUPFAM" id="SSF53756">
    <property type="entry name" value="UDP-Glycosyltransferase/glycogen phosphorylase"/>
    <property type="match status" value="1"/>
</dbReference>
<reference evidence="5" key="2">
    <citation type="submission" date="2024-10" db="UniProtKB">
        <authorList>
            <consortium name="EnsemblProtists"/>
        </authorList>
    </citation>
    <scope>IDENTIFICATION</scope>
</reference>
<evidence type="ECO:0000256" key="1">
    <source>
        <dbReference type="ARBA" id="ARBA00022676"/>
    </source>
</evidence>
<accession>A0A0D3KLI8</accession>
<dbReference type="OMA" id="WLSMENI"/>
<dbReference type="HOGENOM" id="CLU_500067_0_0_1"/>
<dbReference type="EnsemblProtists" id="EOD36623">
    <property type="protein sequence ID" value="EOD36623"/>
    <property type="gene ID" value="EMIHUDRAFT_226129"/>
</dbReference>
<dbReference type="Proteomes" id="UP000013827">
    <property type="component" value="Unassembled WGS sequence"/>
</dbReference>
<keyword evidence="3" id="KW-0472">Membrane</keyword>
<dbReference type="GeneID" id="17281893"/>
<dbReference type="Gene3D" id="3.40.50.2000">
    <property type="entry name" value="Glycogen Phosphorylase B"/>
    <property type="match status" value="2"/>
</dbReference>
<dbReference type="STRING" id="2903.R1DM62"/>
<proteinExistence type="predicted"/>
<keyword evidence="6" id="KW-1185">Reference proteome</keyword>
<evidence type="ECO:0000256" key="3">
    <source>
        <dbReference type="SAM" id="Phobius"/>
    </source>
</evidence>
<dbReference type="GO" id="GO:0008194">
    <property type="term" value="F:UDP-glycosyltransferase activity"/>
    <property type="evidence" value="ECO:0007669"/>
    <property type="project" value="InterPro"/>
</dbReference>
<name>A0A0D3KLI8_EMIH1</name>
<dbReference type="PANTHER" id="PTHR48043:SF145">
    <property type="entry name" value="FI06409P-RELATED"/>
    <property type="match status" value="1"/>
</dbReference>
<dbReference type="PANTHER" id="PTHR48043">
    <property type="entry name" value="EG:EG0003.4 PROTEIN-RELATED"/>
    <property type="match status" value="1"/>
</dbReference>
<dbReference type="CDD" id="cd03784">
    <property type="entry name" value="GT1_Gtf-like"/>
    <property type="match status" value="1"/>
</dbReference>
<reference evidence="6" key="1">
    <citation type="journal article" date="2013" name="Nature">
        <title>Pan genome of the phytoplankton Emiliania underpins its global distribution.</title>
        <authorList>
            <person name="Read B.A."/>
            <person name="Kegel J."/>
            <person name="Klute M.J."/>
            <person name="Kuo A."/>
            <person name="Lefebvre S.C."/>
            <person name="Maumus F."/>
            <person name="Mayer C."/>
            <person name="Miller J."/>
            <person name="Monier A."/>
            <person name="Salamov A."/>
            <person name="Young J."/>
            <person name="Aguilar M."/>
            <person name="Claverie J.M."/>
            <person name="Frickenhaus S."/>
            <person name="Gonzalez K."/>
            <person name="Herman E.K."/>
            <person name="Lin Y.C."/>
            <person name="Napier J."/>
            <person name="Ogata H."/>
            <person name="Sarno A.F."/>
            <person name="Shmutz J."/>
            <person name="Schroeder D."/>
            <person name="de Vargas C."/>
            <person name="Verret F."/>
            <person name="von Dassow P."/>
            <person name="Valentin K."/>
            <person name="Van de Peer Y."/>
            <person name="Wheeler G."/>
            <person name="Dacks J.B."/>
            <person name="Delwiche C.F."/>
            <person name="Dyhrman S.T."/>
            <person name="Glockner G."/>
            <person name="John U."/>
            <person name="Richards T."/>
            <person name="Worden A.Z."/>
            <person name="Zhang X."/>
            <person name="Grigoriev I.V."/>
            <person name="Allen A.E."/>
            <person name="Bidle K."/>
            <person name="Borodovsky M."/>
            <person name="Bowler C."/>
            <person name="Brownlee C."/>
            <person name="Cock J.M."/>
            <person name="Elias M."/>
            <person name="Gladyshev V.N."/>
            <person name="Groth M."/>
            <person name="Guda C."/>
            <person name="Hadaegh A."/>
            <person name="Iglesias-Rodriguez M.D."/>
            <person name="Jenkins J."/>
            <person name="Jones B.M."/>
            <person name="Lawson T."/>
            <person name="Leese F."/>
            <person name="Lindquist E."/>
            <person name="Lobanov A."/>
            <person name="Lomsadze A."/>
            <person name="Malik S.B."/>
            <person name="Marsh M.E."/>
            <person name="Mackinder L."/>
            <person name="Mock T."/>
            <person name="Mueller-Roeber B."/>
            <person name="Pagarete A."/>
            <person name="Parker M."/>
            <person name="Probert I."/>
            <person name="Quesneville H."/>
            <person name="Raines C."/>
            <person name="Rensing S.A."/>
            <person name="Riano-Pachon D.M."/>
            <person name="Richier S."/>
            <person name="Rokitta S."/>
            <person name="Shiraiwa Y."/>
            <person name="Soanes D.M."/>
            <person name="van der Giezen M."/>
            <person name="Wahlund T.M."/>
            <person name="Williams B."/>
            <person name="Wilson W."/>
            <person name="Wolfe G."/>
            <person name="Wurch L.L."/>
        </authorList>
    </citation>
    <scope>NUCLEOTIDE SEQUENCE</scope>
</reference>
<dbReference type="KEGG" id="ehx:EMIHUDRAFT_226129"/>
<dbReference type="AlphaFoldDB" id="A0A0D3KLI8"/>
<evidence type="ECO:0000256" key="2">
    <source>
        <dbReference type="ARBA" id="ARBA00022679"/>
    </source>
</evidence>
<dbReference type="PaxDb" id="2903-EOD36623"/>
<dbReference type="RefSeq" id="XP_005789052.1">
    <property type="nucleotide sequence ID" value="XM_005788995.1"/>
</dbReference>
<dbReference type="eggNOG" id="KOG1192">
    <property type="taxonomic scope" value="Eukaryota"/>
</dbReference>
<dbReference type="InterPro" id="IPR002213">
    <property type="entry name" value="UDP_glucos_trans"/>
</dbReference>
<evidence type="ECO:0000313" key="6">
    <source>
        <dbReference type="Proteomes" id="UP000013827"/>
    </source>
</evidence>
<feature type="transmembrane region" description="Helical" evidence="3">
    <location>
        <begin position="501"/>
        <end position="522"/>
    </location>
</feature>
<protein>
    <recommendedName>
        <fullName evidence="7">UDP-glycosyltransferases domain-containing protein</fullName>
    </recommendedName>
</protein>
<keyword evidence="3" id="KW-1133">Transmembrane helix</keyword>
<evidence type="ECO:0000256" key="4">
    <source>
        <dbReference type="SAM" id="SignalP"/>
    </source>
</evidence>
<feature type="chain" id="PRO_5044272795" description="UDP-glycosyltransferases domain-containing protein" evidence="4">
    <location>
        <begin position="22"/>
        <end position="545"/>
    </location>
</feature>
<sequence length="545" mass="59654">MAAPGPLYCLTMFSVLALAAAGKHVAVFGGMMRSHHLTVVPLIEGLLEHGHDVSFVVPNTTEHRSYFPKGVGSATMVFLGTEDWAFDTLFSGPEYDFKNLPWYKKPLLFAKVLSTYRSTLDVPMFSMHDELGPWLARAGVDAVLLHAASFGSVPVVAASGIPWVSYFSVPPLPLFLEHDDDRVCRYPNYMKPPPVTELKQSLVARVKNHMVCRFLQTYMVFADREMRALFDARGLSMGDGLLQMITSAPSLMLLGGPPLSHNVELKENIHVLGVIDRPQPDVIPAGMLGWLDAARDAGAPVVYVSMGTKYELHENTCTRLSALLDEMATSLGVRFLWSLRASQQETLRAYLPAQGELVRIDKFTPQPEVLQHAAVKIFLSHCGWGGVTDTIRAGIPVLGYPGMQDQFTNARMLQEAGAGVILEEDFSNLVESTKLLLHDPTFAAASKAAGETLRTYGGLPRALEIIEAAAEGTYVKPDAEVHAKMNEVDPFFLEPQDLVQWLSLAICVGAISLTLLACCCVGRCFCGRCCKRGSAAAEDRAKKRQ</sequence>
<evidence type="ECO:0008006" key="7">
    <source>
        <dbReference type="Google" id="ProtNLM"/>
    </source>
</evidence>